<dbReference type="AlphaFoldDB" id="X1HSI4"/>
<organism evidence="1">
    <name type="scientific">marine sediment metagenome</name>
    <dbReference type="NCBI Taxonomy" id="412755"/>
    <lineage>
        <taxon>unclassified sequences</taxon>
        <taxon>metagenomes</taxon>
        <taxon>ecological metagenomes</taxon>
    </lineage>
</organism>
<feature type="non-terminal residue" evidence="1">
    <location>
        <position position="1"/>
    </location>
</feature>
<protein>
    <submittedName>
        <fullName evidence="1">Uncharacterized protein</fullName>
    </submittedName>
</protein>
<evidence type="ECO:0000313" key="1">
    <source>
        <dbReference type="EMBL" id="GAH48248.1"/>
    </source>
</evidence>
<accession>X1HSI4</accession>
<dbReference type="EMBL" id="BARU01024281">
    <property type="protein sequence ID" value="GAH48248.1"/>
    <property type="molecule type" value="Genomic_DNA"/>
</dbReference>
<sequence>ARDFVELLCRVDDFTAALAALVFPRYSVPSLAE</sequence>
<name>X1HSI4_9ZZZZ</name>
<comment type="caution">
    <text evidence="1">The sequence shown here is derived from an EMBL/GenBank/DDBJ whole genome shotgun (WGS) entry which is preliminary data.</text>
</comment>
<reference evidence="1" key="1">
    <citation type="journal article" date="2014" name="Front. Microbiol.">
        <title>High frequency of phylogenetically diverse reductive dehalogenase-homologous genes in deep subseafloor sedimentary metagenomes.</title>
        <authorList>
            <person name="Kawai M."/>
            <person name="Futagami T."/>
            <person name="Toyoda A."/>
            <person name="Takaki Y."/>
            <person name="Nishi S."/>
            <person name="Hori S."/>
            <person name="Arai W."/>
            <person name="Tsubouchi T."/>
            <person name="Morono Y."/>
            <person name="Uchiyama I."/>
            <person name="Ito T."/>
            <person name="Fujiyama A."/>
            <person name="Inagaki F."/>
            <person name="Takami H."/>
        </authorList>
    </citation>
    <scope>NUCLEOTIDE SEQUENCE</scope>
    <source>
        <strain evidence="1">Expedition CK06-06</strain>
    </source>
</reference>
<gene>
    <name evidence="1" type="ORF">S03H2_39297</name>
</gene>
<proteinExistence type="predicted"/>